<dbReference type="STRING" id="167879.CPS_2145"/>
<evidence type="ECO:0000256" key="4">
    <source>
        <dbReference type="ARBA" id="ARBA00007008"/>
    </source>
</evidence>
<dbReference type="NCBIfam" id="NF003013">
    <property type="entry name" value="PRK03846.1"/>
    <property type="match status" value="1"/>
</dbReference>
<sequence>MTTTNMKTENTVWHNQQISKEQRATLKQQKPALLWYTGLSGSGKSTVANAVDALLFKLGCHSYLLDGDNVRHGLNGDLGFSDEARIENIRRISEVAKLFLDAGLIVSTAFISPFASDRALAKAKLEDGEFIEVFIDTPISVCEQRDPKGLYKKARAGEIKDFTGIDSTYDVPTAPQIHVKTAEQSVEQCAEQIVSHLIEQGFISEMTLS</sequence>
<comment type="function">
    <text evidence="2 15 16">Catalyzes the synthesis of activated sulfate.</text>
</comment>
<dbReference type="HOGENOM" id="CLU_046932_1_0_6"/>
<evidence type="ECO:0000256" key="15">
    <source>
        <dbReference type="HAMAP-Rule" id="MF_00065"/>
    </source>
</evidence>
<dbReference type="InterPro" id="IPR059117">
    <property type="entry name" value="APS_kinase_dom"/>
</dbReference>
<keyword evidence="7 15" id="KW-0597">Phosphoprotein</keyword>
<dbReference type="HAMAP" id="MF_00065">
    <property type="entry name" value="Adenylyl_sulf_kinase"/>
    <property type="match status" value="1"/>
</dbReference>
<dbReference type="SUPFAM" id="SSF52540">
    <property type="entry name" value="P-loop containing nucleoside triphosphate hydrolases"/>
    <property type="match status" value="1"/>
</dbReference>
<dbReference type="EMBL" id="CP000083">
    <property type="protein sequence ID" value="AAZ24985.1"/>
    <property type="molecule type" value="Genomic_DNA"/>
</dbReference>
<protein>
    <recommendedName>
        <fullName evidence="6 15">Adenylyl-sulfate kinase</fullName>
        <ecNumber evidence="5 15">2.7.1.25</ecNumber>
    </recommendedName>
    <alternativeName>
        <fullName evidence="13 15">APS kinase</fullName>
    </alternativeName>
    <alternativeName>
        <fullName evidence="14 15">ATP adenosine-5'-phosphosulfate 3'-phosphotransferase</fullName>
    </alternativeName>
    <alternativeName>
        <fullName evidence="12 15">Adenosine-5'-phosphosulfate kinase</fullName>
    </alternativeName>
</protein>
<feature type="active site" description="Phosphoserine intermediate" evidence="15">
    <location>
        <position position="112"/>
    </location>
</feature>
<dbReference type="eggNOG" id="COG0529">
    <property type="taxonomic scope" value="Bacteria"/>
</dbReference>
<evidence type="ECO:0000256" key="1">
    <source>
        <dbReference type="ARBA" id="ARBA00001823"/>
    </source>
</evidence>
<evidence type="ECO:0000259" key="17">
    <source>
        <dbReference type="Pfam" id="PF01583"/>
    </source>
</evidence>
<dbReference type="Pfam" id="PF01583">
    <property type="entry name" value="APS_kinase"/>
    <property type="match status" value="1"/>
</dbReference>
<dbReference type="InterPro" id="IPR027417">
    <property type="entry name" value="P-loop_NTPase"/>
</dbReference>
<dbReference type="NCBIfam" id="TIGR00455">
    <property type="entry name" value="apsK"/>
    <property type="match status" value="1"/>
</dbReference>
<keyword evidence="10 15" id="KW-0418">Kinase</keyword>
<comment type="catalytic activity">
    <reaction evidence="1 15 16">
        <text>adenosine 5'-phosphosulfate + ATP = 3'-phosphoadenylyl sulfate + ADP + H(+)</text>
        <dbReference type="Rhea" id="RHEA:24152"/>
        <dbReference type="ChEBI" id="CHEBI:15378"/>
        <dbReference type="ChEBI" id="CHEBI:30616"/>
        <dbReference type="ChEBI" id="CHEBI:58243"/>
        <dbReference type="ChEBI" id="CHEBI:58339"/>
        <dbReference type="ChEBI" id="CHEBI:456216"/>
        <dbReference type="EC" id="2.7.1.25"/>
    </reaction>
</comment>
<keyword evidence="9 15" id="KW-0547">Nucleotide-binding</keyword>
<dbReference type="FunFam" id="3.40.50.300:FF:000212">
    <property type="entry name" value="Adenylyl-sulfate kinase"/>
    <property type="match status" value="1"/>
</dbReference>
<evidence type="ECO:0000256" key="13">
    <source>
        <dbReference type="ARBA" id="ARBA00031393"/>
    </source>
</evidence>
<organism evidence="18 19">
    <name type="scientific">Colwellia psychrerythraea (strain 34H / ATCC BAA-681)</name>
    <name type="common">Vibrio psychroerythus</name>
    <dbReference type="NCBI Taxonomy" id="167879"/>
    <lineage>
        <taxon>Bacteria</taxon>
        <taxon>Pseudomonadati</taxon>
        <taxon>Pseudomonadota</taxon>
        <taxon>Gammaproteobacteria</taxon>
        <taxon>Alteromonadales</taxon>
        <taxon>Colwelliaceae</taxon>
        <taxon>Colwellia</taxon>
    </lineage>
</organism>
<dbReference type="PANTHER" id="PTHR11055:SF63">
    <property type="entry name" value="ADENYLYL-SULFATE KINASE 1, CHLOROPLASTIC"/>
    <property type="match status" value="1"/>
</dbReference>
<dbReference type="AlphaFoldDB" id="Q482Z7"/>
<gene>
    <name evidence="15 18" type="primary">cysC</name>
    <name evidence="18" type="ordered locus">CPS_2145</name>
</gene>
<evidence type="ECO:0000256" key="8">
    <source>
        <dbReference type="ARBA" id="ARBA00022679"/>
    </source>
</evidence>
<evidence type="ECO:0000256" key="7">
    <source>
        <dbReference type="ARBA" id="ARBA00022553"/>
    </source>
</evidence>
<evidence type="ECO:0000313" key="19">
    <source>
        <dbReference type="Proteomes" id="UP000000547"/>
    </source>
</evidence>
<dbReference type="UniPathway" id="UPA00140">
    <property type="reaction ID" value="UER00205"/>
</dbReference>
<evidence type="ECO:0000256" key="10">
    <source>
        <dbReference type="ARBA" id="ARBA00022777"/>
    </source>
</evidence>
<feature type="domain" description="APS kinase" evidence="17">
    <location>
        <begin position="31"/>
        <end position="180"/>
    </location>
</feature>
<reference evidence="18" key="1">
    <citation type="journal article" date="2005" name="Proc. Natl. Acad. Sci. U.S.A.">
        <title>The psychrophilic lifestyle as revealed by the genome sequence of Colwellia psychrerythraea 34H through genomic and proteomic analyses.</title>
        <authorList>
            <person name="Methe B.A."/>
            <person name="Nelson K.E."/>
            <person name="Deming J.W."/>
            <person name="Momen B."/>
            <person name="Melamud E."/>
            <person name="Zhang X."/>
            <person name="Moult J."/>
            <person name="Madupu R."/>
            <person name="Nelson W.C."/>
            <person name="Dodson R.J."/>
            <person name="Brinkac L.M."/>
            <person name="Daugherty S.C."/>
            <person name="Durkin A.S."/>
            <person name="DeBoy R.T."/>
            <person name="Kolonay J.F."/>
            <person name="Sullivan S.A."/>
            <person name="Zhou L."/>
            <person name="Davidsen T.M."/>
            <person name="Wu M."/>
            <person name="Huston A.L."/>
            <person name="Lewis M."/>
            <person name="Weaver B."/>
            <person name="Weidman J.F."/>
            <person name="Khouri H."/>
            <person name="Utterback T.R."/>
            <person name="Feldblyum T.V."/>
            <person name="Fraser C.M."/>
        </authorList>
    </citation>
    <scope>NUCLEOTIDE SEQUENCE [LARGE SCALE GENOMIC DNA]</scope>
    <source>
        <strain evidence="18">34H</strain>
    </source>
</reference>
<dbReference type="Gene3D" id="3.40.50.300">
    <property type="entry name" value="P-loop containing nucleotide triphosphate hydrolases"/>
    <property type="match status" value="1"/>
</dbReference>
<proteinExistence type="inferred from homology"/>
<comment type="pathway">
    <text evidence="3 15 16">Sulfur metabolism; hydrogen sulfide biosynthesis; sulfite from sulfate: step 2/3.</text>
</comment>
<keyword evidence="8 15" id="KW-0808">Transferase</keyword>
<dbReference type="PANTHER" id="PTHR11055">
    <property type="entry name" value="BIFUNCTIONAL 3'-PHOSPHOADENOSINE 5'-PHOSPHOSULFATE SYNTHASE"/>
    <property type="match status" value="1"/>
</dbReference>
<dbReference type="RefSeq" id="WP_011042964.1">
    <property type="nucleotide sequence ID" value="NC_003910.7"/>
</dbReference>
<feature type="binding site" evidence="15">
    <location>
        <begin position="38"/>
        <end position="45"/>
    </location>
    <ligand>
        <name>ATP</name>
        <dbReference type="ChEBI" id="CHEBI:30616"/>
    </ligand>
</feature>
<dbReference type="GO" id="GO:0004020">
    <property type="term" value="F:adenylylsulfate kinase activity"/>
    <property type="evidence" value="ECO:0007669"/>
    <property type="project" value="UniProtKB-UniRule"/>
</dbReference>
<evidence type="ECO:0000256" key="5">
    <source>
        <dbReference type="ARBA" id="ARBA00012121"/>
    </source>
</evidence>
<dbReference type="GO" id="GO:0070814">
    <property type="term" value="P:hydrogen sulfide biosynthetic process"/>
    <property type="evidence" value="ECO:0007669"/>
    <property type="project" value="UniProtKB-UniRule"/>
</dbReference>
<evidence type="ECO:0000256" key="9">
    <source>
        <dbReference type="ARBA" id="ARBA00022741"/>
    </source>
</evidence>
<evidence type="ECO:0000256" key="16">
    <source>
        <dbReference type="RuleBase" id="RU004347"/>
    </source>
</evidence>
<evidence type="ECO:0000256" key="3">
    <source>
        <dbReference type="ARBA" id="ARBA00004806"/>
    </source>
</evidence>
<evidence type="ECO:0000256" key="2">
    <source>
        <dbReference type="ARBA" id="ARBA00002632"/>
    </source>
</evidence>
<name>Q482Z7_COLP3</name>
<dbReference type="GO" id="GO:0000103">
    <property type="term" value="P:sulfate assimilation"/>
    <property type="evidence" value="ECO:0007669"/>
    <property type="project" value="UniProtKB-UniRule"/>
</dbReference>
<comment type="similarity">
    <text evidence="4 15 16">Belongs to the APS kinase family.</text>
</comment>
<dbReference type="EC" id="2.7.1.25" evidence="5 15"/>
<evidence type="ECO:0000313" key="18">
    <source>
        <dbReference type="EMBL" id="AAZ24985.1"/>
    </source>
</evidence>
<dbReference type="CDD" id="cd02027">
    <property type="entry name" value="APSK"/>
    <property type="match status" value="1"/>
</dbReference>
<dbReference type="KEGG" id="cps:CPS_2145"/>
<evidence type="ECO:0000256" key="11">
    <source>
        <dbReference type="ARBA" id="ARBA00022840"/>
    </source>
</evidence>
<evidence type="ECO:0000256" key="14">
    <source>
        <dbReference type="ARBA" id="ARBA00031464"/>
    </source>
</evidence>
<dbReference type="GO" id="GO:0005524">
    <property type="term" value="F:ATP binding"/>
    <property type="evidence" value="ECO:0007669"/>
    <property type="project" value="UniProtKB-UniRule"/>
</dbReference>
<dbReference type="Proteomes" id="UP000000547">
    <property type="component" value="Chromosome"/>
</dbReference>
<keyword evidence="11 15" id="KW-0067">ATP-binding</keyword>
<evidence type="ECO:0000256" key="12">
    <source>
        <dbReference type="ARBA" id="ARBA00029724"/>
    </source>
</evidence>
<accession>Q482Z7</accession>
<evidence type="ECO:0000256" key="6">
    <source>
        <dbReference type="ARBA" id="ARBA00018163"/>
    </source>
</evidence>
<dbReference type="InterPro" id="IPR002891">
    <property type="entry name" value="APS"/>
</dbReference>